<dbReference type="AlphaFoldDB" id="A0A560HZZ1"/>
<evidence type="ECO:0000313" key="16">
    <source>
        <dbReference type="Proteomes" id="UP000318050"/>
    </source>
</evidence>
<keyword evidence="4 9" id="KW-0812">Transmembrane</keyword>
<dbReference type="InterPro" id="IPR039426">
    <property type="entry name" value="TonB-dep_rcpt-like"/>
</dbReference>
<dbReference type="InterPro" id="IPR010917">
    <property type="entry name" value="TonB_rcpt_CS"/>
</dbReference>
<evidence type="ECO:0000256" key="8">
    <source>
        <dbReference type="ARBA" id="ARBA00023237"/>
    </source>
</evidence>
<evidence type="ECO:0000313" key="15">
    <source>
        <dbReference type="EMBL" id="TWB52223.1"/>
    </source>
</evidence>
<dbReference type="PROSITE" id="PS52016">
    <property type="entry name" value="TONB_DEPENDENT_REC_3"/>
    <property type="match status" value="1"/>
</dbReference>
<dbReference type="Proteomes" id="UP000318050">
    <property type="component" value="Unassembled WGS sequence"/>
</dbReference>
<evidence type="ECO:0000256" key="7">
    <source>
        <dbReference type="ARBA" id="ARBA00023136"/>
    </source>
</evidence>
<comment type="subcellular location">
    <subcellularLocation>
        <location evidence="1 9">Cell outer membrane</location>
        <topology evidence="1 9">Multi-pass membrane protein</topology>
    </subcellularLocation>
</comment>
<evidence type="ECO:0000256" key="3">
    <source>
        <dbReference type="ARBA" id="ARBA00022452"/>
    </source>
</evidence>
<dbReference type="OrthoDB" id="9760333at2"/>
<evidence type="ECO:0000259" key="13">
    <source>
        <dbReference type="Pfam" id="PF00593"/>
    </source>
</evidence>
<proteinExistence type="inferred from homology"/>
<evidence type="ECO:0000256" key="12">
    <source>
        <dbReference type="SAM" id="MobiDB-lite"/>
    </source>
</evidence>
<dbReference type="InterPro" id="IPR000531">
    <property type="entry name" value="Beta-barrel_TonB"/>
</dbReference>
<evidence type="ECO:0000256" key="6">
    <source>
        <dbReference type="ARBA" id="ARBA00023077"/>
    </source>
</evidence>
<evidence type="ECO:0000256" key="2">
    <source>
        <dbReference type="ARBA" id="ARBA00022448"/>
    </source>
</evidence>
<sequence>MSSIASSALAGRLAPSRRPSGPRASLPLIRVSALALMAGALPWWLPATATAQQASTDGEPPAVALPAIDVDREFAAGGMSAPSADGHLSSQAIADRRTATPDTAALLSGLPGVSLYGAGGISSLPVLRGLSDDRVLTLVNNVPVAASCPNHMNPALSYIAPGDVGAIDVLAGVTPVSRGGDNIGGTIAVTTPEPQFAGEGQGMTVHGDVSTAFRSVNNGTTVGGHLSAATDRYVVGYAGSWSRGDDYARGGDGKDVNSTLFETQSHTLSLAARVGEDGVLEVRGGVQYTPYEGFANQRMDMTDNRGTSVDAHYKAGFAWGSLDATAYWQHVRHAMNFLEDKGGSDGGGMPMNTRSNATGYTVKADIPLSAADTLRLGSEFHHYALDDWWPPVGGMMAMMMGPNTFHTINGGTRDRLGTFVEWERTWGGGWSSLAGLRNDTVWTNTGTVSGYNISYAANAAAFNARDRARTDANVDATAELRYAIDDQATVDLGYARKSRSPNLYERYAWSTGNMASSMITWNGDGNYYVGNPDLKPEVANTVSASFSWHAAPLADGATAPPAWEIRLTPHYSYIEDYISQRLLAPVVSNGVPFAKVMFANRDARTYGVDLSGQATVWRDADHGAIGISGVLGWVRGQTVSDEDGLYHMMPLNGRIALDHTLGGWHGAVEVQMVDAKTQVDRLLREPTTPGYTLVNLRGSYTWGDVRLDFAIENLMDKAYALPLGGIDYGDWRAAKYATPLGSVPGPGRSFNAGLTVKF</sequence>
<dbReference type="Gene3D" id="2.40.170.20">
    <property type="entry name" value="TonB-dependent receptor, beta-barrel domain"/>
    <property type="match status" value="1"/>
</dbReference>
<dbReference type="InterPro" id="IPR037066">
    <property type="entry name" value="Plug_dom_sf"/>
</dbReference>
<evidence type="ECO:0000256" key="5">
    <source>
        <dbReference type="ARBA" id="ARBA00022729"/>
    </source>
</evidence>
<gene>
    <name evidence="15" type="ORF">FBZ92_11986</name>
</gene>
<dbReference type="GO" id="GO:0009279">
    <property type="term" value="C:cell outer membrane"/>
    <property type="evidence" value="ECO:0007669"/>
    <property type="project" value="UniProtKB-SubCell"/>
</dbReference>
<protein>
    <submittedName>
        <fullName evidence="15">Iron complex outermembrane receptor protein</fullName>
    </submittedName>
</protein>
<dbReference type="PROSITE" id="PS01156">
    <property type="entry name" value="TONB_DEPENDENT_REC_2"/>
    <property type="match status" value="1"/>
</dbReference>
<keyword evidence="8 9" id="KW-0998">Cell outer membrane</keyword>
<evidence type="ECO:0000259" key="14">
    <source>
        <dbReference type="Pfam" id="PF07715"/>
    </source>
</evidence>
<dbReference type="PANTHER" id="PTHR30069:SF49">
    <property type="entry name" value="OUTER MEMBRANE PROTEIN C"/>
    <property type="match status" value="1"/>
</dbReference>
<evidence type="ECO:0000256" key="4">
    <source>
        <dbReference type="ARBA" id="ARBA00022692"/>
    </source>
</evidence>
<dbReference type="EMBL" id="VITT01000019">
    <property type="protein sequence ID" value="TWB52223.1"/>
    <property type="molecule type" value="Genomic_DNA"/>
</dbReference>
<comment type="similarity">
    <text evidence="9 11">Belongs to the TonB-dependent receptor family.</text>
</comment>
<keyword evidence="2 9" id="KW-0813">Transport</keyword>
<accession>A0A560HZZ1</accession>
<feature type="domain" description="TonB-dependent receptor-like beta-barrel" evidence="13">
    <location>
        <begin position="250"/>
        <end position="714"/>
    </location>
</feature>
<keyword evidence="7 9" id="KW-0472">Membrane</keyword>
<feature type="region of interest" description="Disordered" evidence="12">
    <location>
        <begin position="1"/>
        <end position="23"/>
    </location>
</feature>
<dbReference type="SUPFAM" id="SSF56935">
    <property type="entry name" value="Porins"/>
    <property type="match status" value="1"/>
</dbReference>
<dbReference type="GO" id="GO:0015344">
    <property type="term" value="F:siderophore uptake transmembrane transporter activity"/>
    <property type="evidence" value="ECO:0007669"/>
    <property type="project" value="TreeGrafter"/>
</dbReference>
<keyword evidence="3 9" id="KW-1134">Transmembrane beta strand</keyword>
<evidence type="ECO:0000256" key="9">
    <source>
        <dbReference type="PROSITE-ProRule" id="PRU01360"/>
    </source>
</evidence>
<feature type="domain" description="TonB-dependent receptor plug" evidence="14">
    <location>
        <begin position="87"/>
        <end position="186"/>
    </location>
</feature>
<dbReference type="Gene3D" id="2.170.130.10">
    <property type="entry name" value="TonB-dependent receptor, plug domain"/>
    <property type="match status" value="1"/>
</dbReference>
<dbReference type="Pfam" id="PF00593">
    <property type="entry name" value="TonB_dep_Rec_b-barrel"/>
    <property type="match status" value="1"/>
</dbReference>
<dbReference type="InterPro" id="IPR036942">
    <property type="entry name" value="Beta-barrel_TonB_sf"/>
</dbReference>
<evidence type="ECO:0000256" key="11">
    <source>
        <dbReference type="RuleBase" id="RU003357"/>
    </source>
</evidence>
<feature type="short sequence motif" description="TonB C-terminal box" evidence="10">
    <location>
        <begin position="741"/>
        <end position="758"/>
    </location>
</feature>
<evidence type="ECO:0000256" key="10">
    <source>
        <dbReference type="PROSITE-ProRule" id="PRU10144"/>
    </source>
</evidence>
<keyword evidence="15" id="KW-0675">Receptor</keyword>
<comment type="caution">
    <text evidence="15">The sequence shown here is derived from an EMBL/GenBank/DDBJ whole genome shotgun (WGS) entry which is preliminary data.</text>
</comment>
<dbReference type="Pfam" id="PF07715">
    <property type="entry name" value="Plug"/>
    <property type="match status" value="1"/>
</dbReference>
<dbReference type="PANTHER" id="PTHR30069">
    <property type="entry name" value="TONB-DEPENDENT OUTER MEMBRANE RECEPTOR"/>
    <property type="match status" value="1"/>
</dbReference>
<dbReference type="InterPro" id="IPR012910">
    <property type="entry name" value="Plug_dom"/>
</dbReference>
<evidence type="ECO:0000256" key="1">
    <source>
        <dbReference type="ARBA" id="ARBA00004571"/>
    </source>
</evidence>
<keyword evidence="5" id="KW-0732">Signal</keyword>
<organism evidence="15 16">
    <name type="scientific">Nitrospirillum amazonense</name>
    <dbReference type="NCBI Taxonomy" id="28077"/>
    <lineage>
        <taxon>Bacteria</taxon>
        <taxon>Pseudomonadati</taxon>
        <taxon>Pseudomonadota</taxon>
        <taxon>Alphaproteobacteria</taxon>
        <taxon>Rhodospirillales</taxon>
        <taxon>Azospirillaceae</taxon>
        <taxon>Nitrospirillum</taxon>
    </lineage>
</organism>
<reference evidence="15 16" key="1">
    <citation type="submission" date="2019-06" db="EMBL/GenBank/DDBJ databases">
        <title>Genomic Encyclopedia of Type Strains, Phase IV (KMG-V): Genome sequencing to study the core and pangenomes of soil and plant-associated prokaryotes.</title>
        <authorList>
            <person name="Whitman W."/>
        </authorList>
    </citation>
    <scope>NUCLEOTIDE SEQUENCE [LARGE SCALE GENOMIC DNA]</scope>
    <source>
        <strain evidence="15 16">BR 11140</strain>
    </source>
</reference>
<keyword evidence="6 11" id="KW-0798">TonB box</keyword>
<dbReference type="GO" id="GO:0044718">
    <property type="term" value="P:siderophore transmembrane transport"/>
    <property type="evidence" value="ECO:0007669"/>
    <property type="project" value="TreeGrafter"/>
</dbReference>
<name>A0A560HZZ1_9PROT</name>